<dbReference type="SUPFAM" id="SSF52016">
    <property type="entry name" value="LeuD/IlvD-like"/>
    <property type="match status" value="1"/>
</dbReference>
<dbReference type="PANTHER" id="PTHR43345:SF5">
    <property type="entry name" value="3-ISOPROPYLMALATE DEHYDRATASE SMALL SUBUNIT"/>
    <property type="match status" value="1"/>
</dbReference>
<accession>A0ABS4AX88</accession>
<reference evidence="12 13" key="1">
    <citation type="submission" date="2021-03" db="EMBL/GenBank/DDBJ databases">
        <authorList>
            <person name="So Y."/>
        </authorList>
    </citation>
    <scope>NUCLEOTIDE SEQUENCE [LARGE SCALE GENOMIC DNA]</scope>
    <source>
        <strain evidence="12 13">PWR1</strain>
    </source>
</reference>
<keyword evidence="7 10" id="KW-0028">Amino-acid biosynthesis</keyword>
<comment type="function">
    <text evidence="2 10">Catalyzes the isomerization between 2-isopropylmalate and 3-isopropylmalate, via the formation of 2-isopropylmaleate.</text>
</comment>
<comment type="pathway">
    <text evidence="3 10">Amino-acid biosynthesis; L-leucine biosynthesis; L-leucine from 3-methyl-2-oxobutanoate: step 2/4.</text>
</comment>
<keyword evidence="13" id="KW-1185">Reference proteome</keyword>
<evidence type="ECO:0000313" key="12">
    <source>
        <dbReference type="EMBL" id="MBP0465371.1"/>
    </source>
</evidence>
<comment type="subunit">
    <text evidence="5 10">Heterodimer of LeuC and LeuD.</text>
</comment>
<keyword evidence="8 10" id="KW-0456">Lyase</keyword>
<evidence type="ECO:0000256" key="2">
    <source>
        <dbReference type="ARBA" id="ARBA00002695"/>
    </source>
</evidence>
<proteinExistence type="inferred from homology"/>
<name>A0ABS4AX88_9PROT</name>
<comment type="similarity">
    <text evidence="4 10">Belongs to the LeuD family. LeuD type 1 subfamily.</text>
</comment>
<gene>
    <name evidence="10 12" type="primary">leuD</name>
    <name evidence="12" type="ORF">J5Y09_15705</name>
</gene>
<dbReference type="InterPro" id="IPR000573">
    <property type="entry name" value="AconitaseA/IPMdHydase_ssu_swvl"/>
</dbReference>
<evidence type="ECO:0000256" key="10">
    <source>
        <dbReference type="HAMAP-Rule" id="MF_01031"/>
    </source>
</evidence>
<evidence type="ECO:0000256" key="8">
    <source>
        <dbReference type="ARBA" id="ARBA00023239"/>
    </source>
</evidence>
<dbReference type="EC" id="4.2.1.33" evidence="10"/>
<dbReference type="InterPro" id="IPR050075">
    <property type="entry name" value="LeuD"/>
</dbReference>
<dbReference type="InterPro" id="IPR015928">
    <property type="entry name" value="Aconitase/3IPM_dehydase_swvl"/>
</dbReference>
<dbReference type="PANTHER" id="PTHR43345">
    <property type="entry name" value="3-ISOPROPYLMALATE DEHYDRATASE SMALL SUBUNIT 2-RELATED-RELATED"/>
    <property type="match status" value="1"/>
</dbReference>
<comment type="caution">
    <text evidence="12">The sequence shown here is derived from an EMBL/GenBank/DDBJ whole genome shotgun (WGS) entry which is preliminary data.</text>
</comment>
<evidence type="ECO:0000256" key="3">
    <source>
        <dbReference type="ARBA" id="ARBA00004729"/>
    </source>
</evidence>
<comment type="catalytic activity">
    <reaction evidence="1 10">
        <text>(2R,3S)-3-isopropylmalate = (2S)-2-isopropylmalate</text>
        <dbReference type="Rhea" id="RHEA:32287"/>
        <dbReference type="ChEBI" id="CHEBI:1178"/>
        <dbReference type="ChEBI" id="CHEBI:35121"/>
        <dbReference type="EC" id="4.2.1.33"/>
    </reaction>
</comment>
<dbReference type="EMBL" id="JAGIYZ010000015">
    <property type="protein sequence ID" value="MBP0465371.1"/>
    <property type="molecule type" value="Genomic_DNA"/>
</dbReference>
<evidence type="ECO:0000256" key="7">
    <source>
        <dbReference type="ARBA" id="ARBA00022605"/>
    </source>
</evidence>
<dbReference type="HAMAP" id="MF_01031">
    <property type="entry name" value="LeuD_type1"/>
    <property type="match status" value="1"/>
</dbReference>
<dbReference type="RefSeq" id="WP_209352763.1">
    <property type="nucleotide sequence ID" value="NZ_JAGIYZ010000015.1"/>
</dbReference>
<feature type="domain" description="Aconitase A/isopropylmalate dehydratase small subunit swivel" evidence="11">
    <location>
        <begin position="1"/>
        <end position="123"/>
    </location>
</feature>
<protein>
    <recommendedName>
        <fullName evidence="10">3-isopropylmalate dehydratase small subunit</fullName>
        <ecNumber evidence="10">4.2.1.33</ecNumber>
    </recommendedName>
    <alternativeName>
        <fullName evidence="10">Alpha-IPM isomerase</fullName>
        <shortName evidence="10">IPMI</shortName>
    </alternativeName>
    <alternativeName>
        <fullName evidence="10">Isopropylmalate isomerase</fullName>
    </alternativeName>
</protein>
<dbReference type="Proteomes" id="UP000680815">
    <property type="component" value="Unassembled WGS sequence"/>
</dbReference>
<evidence type="ECO:0000259" key="11">
    <source>
        <dbReference type="Pfam" id="PF00694"/>
    </source>
</evidence>
<evidence type="ECO:0000256" key="6">
    <source>
        <dbReference type="ARBA" id="ARBA00022430"/>
    </source>
</evidence>
<organism evidence="12 13">
    <name type="scientific">Roseomonas nitratireducens</name>
    <dbReference type="NCBI Taxonomy" id="2820810"/>
    <lineage>
        <taxon>Bacteria</taxon>
        <taxon>Pseudomonadati</taxon>
        <taxon>Pseudomonadota</taxon>
        <taxon>Alphaproteobacteria</taxon>
        <taxon>Acetobacterales</taxon>
        <taxon>Roseomonadaceae</taxon>
        <taxon>Roseomonas</taxon>
    </lineage>
</organism>
<dbReference type="Pfam" id="PF00694">
    <property type="entry name" value="Aconitase_C"/>
    <property type="match status" value="1"/>
</dbReference>
<keyword evidence="6 10" id="KW-0432">Leucine biosynthesis</keyword>
<evidence type="ECO:0000256" key="5">
    <source>
        <dbReference type="ARBA" id="ARBA00011271"/>
    </source>
</evidence>
<evidence type="ECO:0000256" key="4">
    <source>
        <dbReference type="ARBA" id="ARBA00009845"/>
    </source>
</evidence>
<dbReference type="CDD" id="cd01577">
    <property type="entry name" value="IPMI_Swivel"/>
    <property type="match status" value="1"/>
</dbReference>
<sequence>MERFTTLRAAAVPFARDNIDTDQILPARFLHMPRDGDHGACLFRDLRYAADGTEVPDFPLNRDGWRDARIAIGGRNFACGSSRENAVWALQGAGIRAVIAPSFGDIFAINAVKNGILPVVLPAEAVASLIAEAEARPGAEITVDLAAQTVTGADGTVHPFEIDPFTRHCLLEGVDELAFTLAHEDDIAAFERRIGRENS</sequence>
<evidence type="ECO:0000313" key="13">
    <source>
        <dbReference type="Proteomes" id="UP000680815"/>
    </source>
</evidence>
<dbReference type="NCBIfam" id="TIGR00171">
    <property type="entry name" value="leuD"/>
    <property type="match status" value="1"/>
</dbReference>
<dbReference type="Gene3D" id="3.20.19.10">
    <property type="entry name" value="Aconitase, domain 4"/>
    <property type="match status" value="1"/>
</dbReference>
<dbReference type="InterPro" id="IPR033940">
    <property type="entry name" value="IPMI_Swivel"/>
</dbReference>
<dbReference type="InterPro" id="IPR004431">
    <property type="entry name" value="3-IsopropMal_deHydase_ssu"/>
</dbReference>
<keyword evidence="9 10" id="KW-0100">Branched-chain amino acid biosynthesis</keyword>
<dbReference type="NCBIfam" id="NF002458">
    <property type="entry name" value="PRK01641.1"/>
    <property type="match status" value="1"/>
</dbReference>
<dbReference type="GO" id="GO:0003861">
    <property type="term" value="F:3-isopropylmalate dehydratase activity"/>
    <property type="evidence" value="ECO:0007669"/>
    <property type="project" value="UniProtKB-EC"/>
</dbReference>
<evidence type="ECO:0000256" key="9">
    <source>
        <dbReference type="ARBA" id="ARBA00023304"/>
    </source>
</evidence>
<evidence type="ECO:0000256" key="1">
    <source>
        <dbReference type="ARBA" id="ARBA00000491"/>
    </source>
</evidence>